<name>A0A0B6YCD6_9EUPU</name>
<protein>
    <submittedName>
        <fullName evidence="1">Uncharacterized protein</fullName>
    </submittedName>
</protein>
<accession>A0A0B6YCD6</accession>
<dbReference type="EMBL" id="HACG01006606">
    <property type="protein sequence ID" value="CEK53471.1"/>
    <property type="molecule type" value="Transcribed_RNA"/>
</dbReference>
<gene>
    <name evidence="1" type="primary">ORF20392</name>
</gene>
<proteinExistence type="predicted"/>
<sequence length="63" mass="7352">MKCFSCIHGITIHACLREHQFPPYTLIQGLGHISYIEDGYILRDLLYGDNLREETNWKSPNMV</sequence>
<evidence type="ECO:0000313" key="1">
    <source>
        <dbReference type="EMBL" id="CEK53471.1"/>
    </source>
</evidence>
<organism evidence="1">
    <name type="scientific">Arion vulgaris</name>
    <dbReference type="NCBI Taxonomy" id="1028688"/>
    <lineage>
        <taxon>Eukaryota</taxon>
        <taxon>Metazoa</taxon>
        <taxon>Spiralia</taxon>
        <taxon>Lophotrochozoa</taxon>
        <taxon>Mollusca</taxon>
        <taxon>Gastropoda</taxon>
        <taxon>Heterobranchia</taxon>
        <taxon>Euthyneura</taxon>
        <taxon>Panpulmonata</taxon>
        <taxon>Eupulmonata</taxon>
        <taxon>Stylommatophora</taxon>
        <taxon>Helicina</taxon>
        <taxon>Arionoidea</taxon>
        <taxon>Arionidae</taxon>
        <taxon>Arion</taxon>
    </lineage>
</organism>
<dbReference type="AlphaFoldDB" id="A0A0B6YCD6"/>
<reference evidence="1" key="1">
    <citation type="submission" date="2014-12" db="EMBL/GenBank/DDBJ databases">
        <title>Insight into the proteome of Arion vulgaris.</title>
        <authorList>
            <person name="Aradska J."/>
            <person name="Bulat T."/>
            <person name="Smidak R."/>
            <person name="Sarate P."/>
            <person name="Gangsoo J."/>
            <person name="Sialana F."/>
            <person name="Bilban M."/>
            <person name="Lubec G."/>
        </authorList>
    </citation>
    <scope>NUCLEOTIDE SEQUENCE</scope>
    <source>
        <tissue evidence="1">Skin</tissue>
    </source>
</reference>